<dbReference type="Proteomes" id="UP000252355">
    <property type="component" value="Unassembled WGS sequence"/>
</dbReference>
<reference evidence="2 3" key="1">
    <citation type="submission" date="2018-05" db="EMBL/GenBank/DDBJ databases">
        <title>A metagenomic window into the 2 km-deep terrestrial subsurface aquifer revealed taxonomically and functionally diverse microbial community comprising novel uncultured bacterial lineages.</title>
        <authorList>
            <person name="Kadnikov V.V."/>
            <person name="Mardanov A.V."/>
            <person name="Beletsky A.V."/>
            <person name="Banks D."/>
            <person name="Pimenov N.V."/>
            <person name="Frank Y.A."/>
            <person name="Karnachuk O.V."/>
            <person name="Ravin N.V."/>
        </authorList>
    </citation>
    <scope>NUCLEOTIDE SEQUENCE [LARGE SCALE GENOMIC DNA]</scope>
    <source>
        <strain evidence="2">BY5</strain>
    </source>
</reference>
<accession>A0A367ZSV3</accession>
<evidence type="ECO:0000313" key="2">
    <source>
        <dbReference type="EMBL" id="RCK81116.1"/>
    </source>
</evidence>
<sequence>MTDDSSDRPDYYLRFSDWPMLLAATPEPVRAEHERLQRRMLRLEREIAALRRAGVPEPGQSHPAASAATGPFPEDEPEPPRPPAWADWLAATPEPVRQDLERLTRLIENLCQELAALRRRDLLPQSLRASPTASSLPLPVAPPEQVAAVCRRFGIASMKAFGSGSTGQPEDRICILFVTFEPGIDPATVDQDDIQRELSALYGREISVRFL</sequence>
<protein>
    <submittedName>
        <fullName evidence="2">Uncharacterized protein</fullName>
    </submittedName>
</protein>
<evidence type="ECO:0000256" key="1">
    <source>
        <dbReference type="SAM" id="MobiDB-lite"/>
    </source>
</evidence>
<dbReference type="AlphaFoldDB" id="A0A367ZSV3"/>
<gene>
    <name evidence="2" type="ORF">OZSIB_2493</name>
</gene>
<evidence type="ECO:0000313" key="3">
    <source>
        <dbReference type="Proteomes" id="UP000252355"/>
    </source>
</evidence>
<comment type="caution">
    <text evidence="2">The sequence shown here is derived from an EMBL/GenBank/DDBJ whole genome shotgun (WGS) entry which is preliminary data.</text>
</comment>
<organism evidence="2 3">
    <name type="scientific">Candidatus Ozemobacter sibiricus</name>
    <dbReference type="NCBI Taxonomy" id="2268124"/>
    <lineage>
        <taxon>Bacteria</taxon>
        <taxon>Candidatus Ozemobacteria</taxon>
        <taxon>Candidatus Ozemobacterales</taxon>
        <taxon>Candidatus Ozemobacteraceae</taxon>
        <taxon>Candidatus Ozemobacter</taxon>
    </lineage>
</organism>
<dbReference type="EMBL" id="QOQW01000003">
    <property type="protein sequence ID" value="RCK81116.1"/>
    <property type="molecule type" value="Genomic_DNA"/>
</dbReference>
<feature type="region of interest" description="Disordered" evidence="1">
    <location>
        <begin position="52"/>
        <end position="83"/>
    </location>
</feature>
<proteinExistence type="predicted"/>
<name>A0A367ZSV3_9BACT</name>